<feature type="transmembrane region" description="Helical" evidence="1">
    <location>
        <begin position="12"/>
        <end position="34"/>
    </location>
</feature>
<dbReference type="Gene3D" id="2.60.40.10">
    <property type="entry name" value="Immunoglobulins"/>
    <property type="match status" value="1"/>
</dbReference>
<protein>
    <recommendedName>
        <fullName evidence="2">Pesticidal crystal protein Cry22Aa Ig-like domain-containing protein</fullName>
    </recommendedName>
</protein>
<dbReference type="Pfam" id="PF16403">
    <property type="entry name" value="Bact_surface_Ig-like"/>
    <property type="match status" value="1"/>
</dbReference>
<dbReference type="Proteomes" id="UP000228626">
    <property type="component" value="Unassembled WGS sequence"/>
</dbReference>
<name>A0A2H0V3X9_9BACT</name>
<evidence type="ECO:0000313" key="3">
    <source>
        <dbReference type="EMBL" id="PIR93139.1"/>
    </source>
</evidence>
<dbReference type="InterPro" id="IPR013783">
    <property type="entry name" value="Ig-like_fold"/>
</dbReference>
<evidence type="ECO:0000256" key="1">
    <source>
        <dbReference type="SAM" id="Phobius"/>
    </source>
</evidence>
<sequence length="375" mass="38278">MAKKIKKGAGFILNKALISILLSISLIVGGIFIYQKAFAVNNITPATGGENISLDTVGGSYTTLGTISITEAALAEIKTGTHTFTLPPGWEFNTASTITFFSNWETSGLLVDGSFDITPSANFFSINVVWESWQAPATISFSNIKVRPTHTTPQSALKITHTAGVMTGVTNGNGNGVVGDNFGLLSSIVGQAASLRVTSSGASSVSTTVGVSKPLTITAYDKHGNIVSSGPNNYIGAKNLIFSGLSSSPAGGVPNVNGVNLGGATSITFTNGVASATVTPYKAESVSLDVLQSGTSVSSASDASYDLDISTVDNTKPVITLTGANPQTIEVGSAYSELGATASDNHDGNITASIVINATAVNTAVVGSYTITYNV</sequence>
<gene>
    <name evidence="3" type="ORF">COT99_02460</name>
</gene>
<proteinExistence type="predicted"/>
<keyword evidence="1" id="KW-1133">Transmembrane helix</keyword>
<dbReference type="EMBL" id="PFAR01000028">
    <property type="protein sequence ID" value="PIR93139.1"/>
    <property type="molecule type" value="Genomic_DNA"/>
</dbReference>
<evidence type="ECO:0000259" key="2">
    <source>
        <dbReference type="Pfam" id="PF16403"/>
    </source>
</evidence>
<accession>A0A2H0V3X9</accession>
<organism evidence="3 4">
    <name type="scientific">Candidatus Falkowbacteria bacterium CG10_big_fil_rev_8_21_14_0_10_43_10</name>
    <dbReference type="NCBI Taxonomy" id="1974567"/>
    <lineage>
        <taxon>Bacteria</taxon>
        <taxon>Candidatus Falkowiibacteriota</taxon>
    </lineage>
</organism>
<comment type="caution">
    <text evidence="3">The sequence shown here is derived from an EMBL/GenBank/DDBJ whole genome shotgun (WGS) entry which is preliminary data.</text>
</comment>
<dbReference type="AlphaFoldDB" id="A0A2H0V3X9"/>
<keyword evidence="1" id="KW-0812">Transmembrane</keyword>
<evidence type="ECO:0000313" key="4">
    <source>
        <dbReference type="Proteomes" id="UP000228626"/>
    </source>
</evidence>
<feature type="domain" description="Pesticidal crystal protein Cry22Aa Ig-like" evidence="2">
    <location>
        <begin position="319"/>
        <end position="375"/>
    </location>
</feature>
<reference evidence="4" key="1">
    <citation type="submission" date="2017-09" db="EMBL/GenBank/DDBJ databases">
        <title>Depth-based differentiation of microbial function through sediment-hosted aquifers and enrichment of novel symbionts in the deep terrestrial subsurface.</title>
        <authorList>
            <person name="Probst A.J."/>
            <person name="Ladd B."/>
            <person name="Jarett J.K."/>
            <person name="Geller-Mcgrath D.E."/>
            <person name="Sieber C.M.K."/>
            <person name="Emerson J.B."/>
            <person name="Anantharaman K."/>
            <person name="Thomas B.C."/>
            <person name="Malmstrom R."/>
            <person name="Stieglmeier M."/>
            <person name="Klingl A."/>
            <person name="Woyke T."/>
            <person name="Ryan C.M."/>
            <person name="Banfield J.F."/>
        </authorList>
    </citation>
    <scope>NUCLEOTIDE SEQUENCE [LARGE SCALE GENOMIC DNA]</scope>
</reference>
<dbReference type="InterPro" id="IPR032179">
    <property type="entry name" value="Cry22Aa_Ig-like"/>
</dbReference>
<feature type="non-terminal residue" evidence="3">
    <location>
        <position position="375"/>
    </location>
</feature>
<keyword evidence="1" id="KW-0472">Membrane</keyword>